<keyword evidence="2" id="KW-1185">Reference proteome</keyword>
<dbReference type="Proteomes" id="UP000237631">
    <property type="component" value="Unassembled WGS sequence"/>
</dbReference>
<dbReference type="AlphaFoldDB" id="A0A2S6BUQ5"/>
<sequence>MSATEPRDLRDLLESLPQELYDSIVKLTFTDEPEPITKLTRAYKPPAIMQVSRATRATTARSHYATTIWVAEDDLYRAWFVFVDPAHHEYLEENDYDAEAPGVHKNVVQWYYSEDSVDREYNVGRESSRAQERWMRVRFGLWDNEFRAMEEAECIVRTGTAWSPKKERLAEERGE</sequence>
<comment type="caution">
    <text evidence="1">The sequence shown here is derived from an EMBL/GenBank/DDBJ whole genome shotgun (WGS) entry which is preliminary data.</text>
</comment>
<dbReference type="OrthoDB" id="3650650at2759"/>
<evidence type="ECO:0000313" key="1">
    <source>
        <dbReference type="EMBL" id="PPJ51209.1"/>
    </source>
</evidence>
<accession>A0A2S6BUQ5</accession>
<protein>
    <submittedName>
        <fullName evidence="1">Uncharacterized protein</fullName>
    </submittedName>
</protein>
<evidence type="ECO:0000313" key="2">
    <source>
        <dbReference type="Proteomes" id="UP000237631"/>
    </source>
</evidence>
<organism evidence="1 2">
    <name type="scientific">Cercospora berteroae</name>
    <dbReference type="NCBI Taxonomy" id="357750"/>
    <lineage>
        <taxon>Eukaryota</taxon>
        <taxon>Fungi</taxon>
        <taxon>Dikarya</taxon>
        <taxon>Ascomycota</taxon>
        <taxon>Pezizomycotina</taxon>
        <taxon>Dothideomycetes</taxon>
        <taxon>Dothideomycetidae</taxon>
        <taxon>Mycosphaerellales</taxon>
        <taxon>Mycosphaerellaceae</taxon>
        <taxon>Cercospora</taxon>
    </lineage>
</organism>
<dbReference type="EMBL" id="PNEN01001763">
    <property type="protein sequence ID" value="PPJ51209.1"/>
    <property type="molecule type" value="Genomic_DNA"/>
</dbReference>
<gene>
    <name evidence="1" type="ORF">CBER1_07516</name>
</gene>
<name>A0A2S6BUQ5_9PEZI</name>
<proteinExistence type="predicted"/>
<reference evidence="2" key="1">
    <citation type="journal article" date="2017" name="bioRxiv">
        <title>Conservation of a gene cluster reveals novel cercosporin biosynthetic mechanisms and extends production to the genus Colletotrichum.</title>
        <authorList>
            <person name="de Jonge R."/>
            <person name="Ebert M.K."/>
            <person name="Huitt-Roehl C.R."/>
            <person name="Pal P."/>
            <person name="Suttle J.C."/>
            <person name="Spanner R.E."/>
            <person name="Neubauer J.D."/>
            <person name="Jurick W.M.II."/>
            <person name="Stott K.A."/>
            <person name="Secor G.A."/>
            <person name="Thomma B.P.H.J."/>
            <person name="Van de Peer Y."/>
            <person name="Townsend C.A."/>
            <person name="Bolton M.D."/>
        </authorList>
    </citation>
    <scope>NUCLEOTIDE SEQUENCE [LARGE SCALE GENOMIC DNA]</scope>
    <source>
        <strain evidence="2">CBS538.71</strain>
    </source>
</reference>